<proteinExistence type="predicted"/>
<dbReference type="STRING" id="226505.SAMN05444394_2677"/>
<accession>A0A1N6FRS6</accession>
<keyword evidence="2" id="KW-1185">Reference proteome</keyword>
<sequence length="33" mass="3699">MDGGFHLKSKIMYRIGKTSFKKGGALIPYKLIV</sequence>
<organism evidence="1 2">
    <name type="scientific">Algoriphagus halophilus</name>
    <dbReference type="NCBI Taxonomy" id="226505"/>
    <lineage>
        <taxon>Bacteria</taxon>
        <taxon>Pseudomonadati</taxon>
        <taxon>Bacteroidota</taxon>
        <taxon>Cytophagia</taxon>
        <taxon>Cytophagales</taxon>
        <taxon>Cyclobacteriaceae</taxon>
        <taxon>Algoriphagus</taxon>
    </lineage>
</organism>
<protein>
    <submittedName>
        <fullName evidence="1">Uncharacterized protein</fullName>
    </submittedName>
</protein>
<reference evidence="2" key="1">
    <citation type="submission" date="2016-11" db="EMBL/GenBank/DDBJ databases">
        <authorList>
            <person name="Varghese N."/>
            <person name="Submissions S."/>
        </authorList>
    </citation>
    <scope>NUCLEOTIDE SEQUENCE [LARGE SCALE GENOMIC DNA]</scope>
    <source>
        <strain evidence="2">DSM 15292</strain>
    </source>
</reference>
<name>A0A1N6FRS6_9BACT</name>
<gene>
    <name evidence="1" type="ORF">SAMN05444394_2677</name>
</gene>
<dbReference type="EMBL" id="FSRC01000002">
    <property type="protein sequence ID" value="SIN98036.1"/>
    <property type="molecule type" value="Genomic_DNA"/>
</dbReference>
<dbReference type="AlphaFoldDB" id="A0A1N6FRS6"/>
<evidence type="ECO:0000313" key="1">
    <source>
        <dbReference type="EMBL" id="SIN98036.1"/>
    </source>
</evidence>
<dbReference type="Proteomes" id="UP000185221">
    <property type="component" value="Unassembled WGS sequence"/>
</dbReference>
<evidence type="ECO:0000313" key="2">
    <source>
        <dbReference type="Proteomes" id="UP000185221"/>
    </source>
</evidence>